<evidence type="ECO:0000313" key="3">
    <source>
        <dbReference type="Proteomes" id="UP000234211"/>
    </source>
</evidence>
<protein>
    <submittedName>
        <fullName evidence="2">Flagellin biosynthesis protein FlgD</fullName>
    </submittedName>
</protein>
<evidence type="ECO:0000313" key="2">
    <source>
        <dbReference type="EMBL" id="SOS74335.1"/>
    </source>
</evidence>
<keyword evidence="2" id="KW-0969">Cilium</keyword>
<reference evidence="3" key="1">
    <citation type="submission" date="2017-11" db="EMBL/GenBank/DDBJ databases">
        <authorList>
            <person name="Duchaud E."/>
        </authorList>
    </citation>
    <scope>NUCLEOTIDE SEQUENCE [LARGE SCALE GENOMIC DNA]</scope>
    <source>
        <strain evidence="3">Tenacibaculum sp. TNO020</strain>
    </source>
</reference>
<dbReference type="AlphaFoldDB" id="A0A2H1YFS8"/>
<name>A0A2H1YFS8_9FLAO</name>
<keyword evidence="2" id="KW-0966">Cell projection</keyword>
<evidence type="ECO:0000256" key="1">
    <source>
        <dbReference type="SAM" id="SignalP"/>
    </source>
</evidence>
<proteinExistence type="predicted"/>
<feature type="signal peptide" evidence="1">
    <location>
        <begin position="1"/>
        <end position="16"/>
    </location>
</feature>
<feature type="chain" id="PRO_5013668782" evidence="1">
    <location>
        <begin position="17"/>
        <end position="180"/>
    </location>
</feature>
<keyword evidence="1" id="KW-0732">Signal</keyword>
<dbReference type="RefSeq" id="WP_234987965.1">
    <property type="nucleotide sequence ID" value="NZ_OENF01000012.1"/>
</dbReference>
<dbReference type="Pfam" id="PF10029">
    <property type="entry name" value="DUF2271"/>
    <property type="match status" value="1"/>
</dbReference>
<sequence>MKYLLLILSISFGIMAFSTSKNDLKNNSENFRNSQNLESKKYKCMIQMKNYTGENAYVIVSLLNEKGEYQKTLAVQGDDDEWYSDITEWWSFQGKIRTDIDAITGETISAGNRIVISFEIAETLLNKGYKVRFETAVEDQEYYKDDVEFELISEELNIKNKSEIKQEGKGFIKYVRLIPQ</sequence>
<dbReference type="InterPro" id="IPR014469">
    <property type="entry name" value="DUF2271"/>
</dbReference>
<accession>A0A2H1YFS8</accession>
<organism evidence="2 3">
    <name type="scientific">Tenacibaculum piscium</name>
    <dbReference type="NCBI Taxonomy" id="1458515"/>
    <lineage>
        <taxon>Bacteria</taxon>
        <taxon>Pseudomonadati</taxon>
        <taxon>Bacteroidota</taxon>
        <taxon>Flavobacteriia</taxon>
        <taxon>Flavobacteriales</taxon>
        <taxon>Flavobacteriaceae</taxon>
        <taxon>Tenacibaculum</taxon>
    </lineage>
</organism>
<keyword evidence="2" id="KW-0282">Flagellum</keyword>
<gene>
    <name evidence="2" type="ORF">TNO020_20011</name>
</gene>
<dbReference type="EMBL" id="OENF01000012">
    <property type="protein sequence ID" value="SOS74335.1"/>
    <property type="molecule type" value="Genomic_DNA"/>
</dbReference>
<keyword evidence="3" id="KW-1185">Reference proteome</keyword>
<dbReference type="Proteomes" id="UP000234211">
    <property type="component" value="Unassembled WGS sequence"/>
</dbReference>